<dbReference type="InterPro" id="IPR002758">
    <property type="entry name" value="Cation_antiport_E"/>
</dbReference>
<dbReference type="Pfam" id="PF01899">
    <property type="entry name" value="MNHE"/>
    <property type="match status" value="1"/>
</dbReference>
<evidence type="ECO:0000256" key="3">
    <source>
        <dbReference type="ARBA" id="ARBA00022475"/>
    </source>
</evidence>
<comment type="subcellular location">
    <subcellularLocation>
        <location evidence="1">Cell membrane</location>
        <topology evidence="1">Multi-pass membrane protein</topology>
    </subcellularLocation>
</comment>
<keyword evidence="3" id="KW-1003">Cell membrane</keyword>
<organism evidence="7 8">
    <name type="scientific">Nocardiopsis eucommiae</name>
    <dbReference type="NCBI Taxonomy" id="2831970"/>
    <lineage>
        <taxon>Bacteria</taxon>
        <taxon>Bacillati</taxon>
        <taxon>Actinomycetota</taxon>
        <taxon>Actinomycetes</taxon>
        <taxon>Streptosporangiales</taxon>
        <taxon>Nocardiopsidaceae</taxon>
        <taxon>Nocardiopsis</taxon>
    </lineage>
</organism>
<evidence type="ECO:0000256" key="6">
    <source>
        <dbReference type="ARBA" id="ARBA00023136"/>
    </source>
</evidence>
<dbReference type="AlphaFoldDB" id="A0A975QJ88"/>
<evidence type="ECO:0000256" key="5">
    <source>
        <dbReference type="ARBA" id="ARBA00022989"/>
    </source>
</evidence>
<dbReference type="GO" id="GO:0008324">
    <property type="term" value="F:monoatomic cation transmembrane transporter activity"/>
    <property type="evidence" value="ECO:0007669"/>
    <property type="project" value="InterPro"/>
</dbReference>
<keyword evidence="6" id="KW-0472">Membrane</keyword>
<evidence type="ECO:0000256" key="4">
    <source>
        <dbReference type="ARBA" id="ARBA00022692"/>
    </source>
</evidence>
<comment type="similarity">
    <text evidence="2">Belongs to the CPA3 antiporters (TC 2.A.63) subunit E family.</text>
</comment>
<dbReference type="Proteomes" id="UP000682416">
    <property type="component" value="Chromosome"/>
</dbReference>
<keyword evidence="5" id="KW-1133">Transmembrane helix</keyword>
<protein>
    <submittedName>
        <fullName evidence="7">Na+/H+ antiporter subunit E</fullName>
    </submittedName>
</protein>
<evidence type="ECO:0000256" key="1">
    <source>
        <dbReference type="ARBA" id="ARBA00004651"/>
    </source>
</evidence>
<keyword evidence="4" id="KW-0812">Transmembrane</keyword>
<gene>
    <name evidence="7" type="ORF">KGD82_25675</name>
</gene>
<dbReference type="PANTHER" id="PTHR34584:SF1">
    <property type="entry name" value="NA(+)_H(+) ANTIPORTER SUBUNIT E1"/>
    <property type="match status" value="1"/>
</dbReference>
<keyword evidence="8" id="KW-1185">Reference proteome</keyword>
<reference evidence="7" key="1">
    <citation type="submission" date="2021-05" db="EMBL/GenBank/DDBJ databases">
        <authorList>
            <person name="Kaiqin L."/>
            <person name="Jian G."/>
        </authorList>
    </citation>
    <scope>NUCLEOTIDE SEQUENCE</scope>
    <source>
        <strain evidence="7">HDS5</strain>
    </source>
</reference>
<dbReference type="EMBL" id="CP074402">
    <property type="protein sequence ID" value="QVJ01401.1"/>
    <property type="molecule type" value="Genomic_DNA"/>
</dbReference>
<dbReference type="KEGG" id="nec:KGD82_25675"/>
<dbReference type="GO" id="GO:0005886">
    <property type="term" value="C:plasma membrane"/>
    <property type="evidence" value="ECO:0007669"/>
    <property type="project" value="UniProtKB-SubCell"/>
</dbReference>
<dbReference type="RefSeq" id="WP_378735991.1">
    <property type="nucleotide sequence ID" value="NZ_CBDRIY010000026.1"/>
</dbReference>
<accession>A0A975QJ88</accession>
<evidence type="ECO:0000313" key="7">
    <source>
        <dbReference type="EMBL" id="QVJ01401.1"/>
    </source>
</evidence>
<evidence type="ECO:0000256" key="2">
    <source>
        <dbReference type="ARBA" id="ARBA00006228"/>
    </source>
</evidence>
<proteinExistence type="inferred from homology"/>
<name>A0A975QJ88_9ACTN</name>
<dbReference type="PANTHER" id="PTHR34584">
    <property type="entry name" value="NA(+)/H(+) ANTIPORTER SUBUNIT E1"/>
    <property type="match status" value="1"/>
</dbReference>
<evidence type="ECO:0000313" key="8">
    <source>
        <dbReference type="Proteomes" id="UP000682416"/>
    </source>
</evidence>
<sequence length="125" mass="13876">MIHPMWAPRVLWFPFYAGAEIVKTSLQVMWDIVTPGSSATPAFVEVPVRCRTDFEFTLLANLISLTPGTVTVAVRRDPATLWVHGLYVTDRASFQQEIHAMEDRVLAATRPAGPPESVPAEGERN</sequence>